<feature type="signal peptide" evidence="1">
    <location>
        <begin position="1"/>
        <end position="17"/>
    </location>
</feature>
<evidence type="ECO:0000259" key="2">
    <source>
        <dbReference type="PROSITE" id="PS51406"/>
    </source>
</evidence>
<dbReference type="PANTHER" id="PTHR19143">
    <property type="entry name" value="FIBRINOGEN/TENASCIN/ANGIOPOEITIN"/>
    <property type="match status" value="1"/>
</dbReference>
<reference evidence="3 4" key="1">
    <citation type="submission" date="2017-06" db="EMBL/GenBank/DDBJ databases">
        <title>A platform for efficient transgenesis in Macrostomum lignano, a flatworm model organism for stem cell research.</title>
        <authorList>
            <person name="Berezikov E."/>
        </authorList>
    </citation>
    <scope>NUCLEOTIDE SEQUENCE [LARGE SCALE GENOMIC DNA]</scope>
    <source>
        <strain evidence="3">DV1</strain>
        <tissue evidence="3">Whole organism</tissue>
    </source>
</reference>
<dbReference type="Pfam" id="PF00147">
    <property type="entry name" value="Fibrinogen_C"/>
    <property type="match status" value="1"/>
</dbReference>
<dbReference type="InterPro" id="IPR050373">
    <property type="entry name" value="Fibrinogen_C-term_domain"/>
</dbReference>
<organism evidence="3 4">
    <name type="scientific">Macrostomum lignano</name>
    <dbReference type="NCBI Taxonomy" id="282301"/>
    <lineage>
        <taxon>Eukaryota</taxon>
        <taxon>Metazoa</taxon>
        <taxon>Spiralia</taxon>
        <taxon>Lophotrochozoa</taxon>
        <taxon>Platyhelminthes</taxon>
        <taxon>Rhabditophora</taxon>
        <taxon>Macrostomorpha</taxon>
        <taxon>Macrostomida</taxon>
        <taxon>Macrostomidae</taxon>
        <taxon>Macrostomum</taxon>
    </lineage>
</organism>
<comment type="caution">
    <text evidence="3">The sequence shown here is derived from an EMBL/GenBank/DDBJ whole genome shotgun (WGS) entry which is preliminary data.</text>
</comment>
<dbReference type="SUPFAM" id="SSF57414">
    <property type="entry name" value="Hairpin loop containing domain-like"/>
    <property type="match status" value="1"/>
</dbReference>
<dbReference type="OrthoDB" id="6081480at2759"/>
<dbReference type="AlphaFoldDB" id="A0A267EZK6"/>
<feature type="chain" id="PRO_5012379483" description="Fibrinogen C-terminal domain-containing protein" evidence="1">
    <location>
        <begin position="18"/>
        <end position="285"/>
    </location>
</feature>
<keyword evidence="4" id="KW-1185">Reference proteome</keyword>
<dbReference type="InterPro" id="IPR014716">
    <property type="entry name" value="Fibrinogen_a/b/g_C_1"/>
</dbReference>
<gene>
    <name evidence="3" type="ORF">BOX15_Mlig012238g2</name>
</gene>
<proteinExistence type="predicted"/>
<keyword evidence="1" id="KW-0732">Signal</keyword>
<dbReference type="SMART" id="SM00186">
    <property type="entry name" value="FBG"/>
    <property type="match status" value="1"/>
</dbReference>
<name>A0A267EZK6_9PLAT</name>
<dbReference type="PROSITE" id="PS51406">
    <property type="entry name" value="FIBRINOGEN_C_2"/>
    <property type="match status" value="1"/>
</dbReference>
<feature type="domain" description="Fibrinogen C-terminal" evidence="2">
    <location>
        <begin position="66"/>
        <end position="285"/>
    </location>
</feature>
<evidence type="ECO:0000256" key="1">
    <source>
        <dbReference type="SAM" id="SignalP"/>
    </source>
</evidence>
<dbReference type="SUPFAM" id="SSF56496">
    <property type="entry name" value="Fibrinogen C-terminal domain-like"/>
    <property type="match status" value="1"/>
</dbReference>
<dbReference type="InterPro" id="IPR036056">
    <property type="entry name" value="Fibrinogen-like_C"/>
</dbReference>
<dbReference type="InterPro" id="IPR002181">
    <property type="entry name" value="Fibrinogen_a/b/g_C_dom"/>
</dbReference>
<dbReference type="GO" id="GO:0005615">
    <property type="term" value="C:extracellular space"/>
    <property type="evidence" value="ECO:0007669"/>
    <property type="project" value="TreeGrafter"/>
</dbReference>
<dbReference type="EMBL" id="NIVC01001573">
    <property type="protein sequence ID" value="PAA66279.1"/>
    <property type="molecule type" value="Genomic_DNA"/>
</dbReference>
<dbReference type="STRING" id="282301.A0A267EZK6"/>
<dbReference type="Proteomes" id="UP000215902">
    <property type="component" value="Unassembled WGS sequence"/>
</dbReference>
<dbReference type="Gene3D" id="3.90.215.10">
    <property type="entry name" value="Gamma Fibrinogen, chain A, domain 1"/>
    <property type="match status" value="1"/>
</dbReference>
<evidence type="ECO:0000313" key="4">
    <source>
        <dbReference type="Proteomes" id="UP000215902"/>
    </source>
</evidence>
<evidence type="ECO:0000313" key="3">
    <source>
        <dbReference type="EMBL" id="PAA66279.1"/>
    </source>
</evidence>
<accession>A0A267EZK6</accession>
<sequence length="285" mass="30871">MCSNLVIKLIVIMCVAAAESTNTRLEFSIQPASTVEAAVVTSLTGRNAIHCAAKCTSLQPCGCAAFAFVPETKLCLLSAVWGADFATAAPGRPVHRRRLQSRVQVGNRSFLIMQRRVCGSLSFARPWTEYEVGFQDGMDVWLGLQKLHNVTGSSPKLLRVEAVTWSDVLFVAEYSGFTVGDASTNYTMNFVSYLNGSSNMSSDSLTVHKGMQFSTMDRDNDNLDNSSCSSVSGNGGWWFNGCAQMNPNGKYRQSDEVDATAMIWAGATYGVLAAIKSVRLLLQVA</sequence>
<protein>
    <recommendedName>
        <fullName evidence="2">Fibrinogen C-terminal domain-containing protein</fullName>
    </recommendedName>
</protein>